<feature type="domain" description="Major facilitator superfamily (MFS) profile" evidence="9">
    <location>
        <begin position="19"/>
        <end position="470"/>
    </location>
</feature>
<comment type="similarity">
    <text evidence="2">Belongs to the major facilitator superfamily. Sugar transporter (TC 2.A.1.1) family.</text>
</comment>
<dbReference type="InterPro" id="IPR005828">
    <property type="entry name" value="MFS_sugar_transport-like"/>
</dbReference>
<feature type="compositionally biased region" description="Polar residues" evidence="7">
    <location>
        <begin position="247"/>
        <end position="260"/>
    </location>
</feature>
<dbReference type="Pfam" id="PF00083">
    <property type="entry name" value="Sugar_tr"/>
    <property type="match status" value="1"/>
</dbReference>
<evidence type="ECO:0000256" key="8">
    <source>
        <dbReference type="SAM" id="Phobius"/>
    </source>
</evidence>
<evidence type="ECO:0000256" key="7">
    <source>
        <dbReference type="SAM" id="MobiDB-lite"/>
    </source>
</evidence>
<feature type="transmembrane region" description="Helical" evidence="8">
    <location>
        <begin position="290"/>
        <end position="312"/>
    </location>
</feature>
<evidence type="ECO:0000256" key="6">
    <source>
        <dbReference type="ARBA" id="ARBA00023136"/>
    </source>
</evidence>
<comment type="subcellular location">
    <subcellularLocation>
        <location evidence="1">Membrane</location>
        <topology evidence="1">Multi-pass membrane protein</topology>
    </subcellularLocation>
</comment>
<dbReference type="GO" id="GO:0016020">
    <property type="term" value="C:membrane"/>
    <property type="evidence" value="ECO:0007669"/>
    <property type="project" value="UniProtKB-SubCell"/>
</dbReference>
<gene>
    <name evidence="10" type="ORF">TRICI_001491</name>
</gene>
<keyword evidence="6 8" id="KW-0472">Membrane</keyword>
<dbReference type="Proteomes" id="UP000761534">
    <property type="component" value="Unassembled WGS sequence"/>
</dbReference>
<feature type="transmembrane region" description="Helical" evidence="8">
    <location>
        <begin position="182"/>
        <end position="202"/>
    </location>
</feature>
<dbReference type="SUPFAM" id="SSF103473">
    <property type="entry name" value="MFS general substrate transporter"/>
    <property type="match status" value="1"/>
</dbReference>
<evidence type="ECO:0000259" key="9">
    <source>
        <dbReference type="PROSITE" id="PS50850"/>
    </source>
</evidence>
<dbReference type="InterPro" id="IPR036259">
    <property type="entry name" value="MFS_trans_sf"/>
</dbReference>
<dbReference type="PRINTS" id="PR00171">
    <property type="entry name" value="SUGRTRNSPORT"/>
</dbReference>
<feature type="transmembrane region" description="Helical" evidence="8">
    <location>
        <begin position="324"/>
        <end position="343"/>
    </location>
</feature>
<dbReference type="InterPro" id="IPR005829">
    <property type="entry name" value="Sugar_transporter_CS"/>
</dbReference>
<dbReference type="VEuPathDB" id="FungiDB:TRICI_001491"/>
<feature type="transmembrane region" description="Helical" evidence="8">
    <location>
        <begin position="95"/>
        <end position="114"/>
    </location>
</feature>
<evidence type="ECO:0000256" key="3">
    <source>
        <dbReference type="ARBA" id="ARBA00022448"/>
    </source>
</evidence>
<sequence length="482" mass="51660">MMNAPNAATRELTVRLLITVAAIGLGPLQFGYHLAELNAPQSIISCETLDPTVADCIPMNSRDIGLVNSINAIGGCFGAAFSGSIADKIGRRRCSFINCLFFILGPLLMATATSVPQMCLGRFIAGVGAGSSIVVTPVYVNEISPPELRGALGSMIQLFVNFGIMGTQFLGIFWSTEEKWRSILYGGSVVGIVNAILLPICVESPKWLALNGMVPESKKALAVIRKSPSSFDDELLQWRIDAGFEPNSPQNSAQDTSSESAGLLEEDASKESNTVIGVWEFFTNPQYRRVLSAVIGIMVIQQVCGVNSIVFYGVSILSTSLPQYSRVINCFISLMNCIVTAFVAPAVDRFGRKPLLLLSTTGMGFFAGLLTLGLVIDSSLIASLSACLFVISFASGLGPIPFLIISELSPGPAVGVAQSVATTANWFSTFLVGFLFPILKASLDTKVFLVFTFTATCSIVFFLKFVPETKGKPNADRVWEDF</sequence>
<dbReference type="PROSITE" id="PS00216">
    <property type="entry name" value="SUGAR_TRANSPORT_1"/>
    <property type="match status" value="1"/>
</dbReference>
<evidence type="ECO:0000256" key="4">
    <source>
        <dbReference type="ARBA" id="ARBA00022692"/>
    </source>
</evidence>
<evidence type="ECO:0000313" key="10">
    <source>
        <dbReference type="EMBL" id="KAA8916348.1"/>
    </source>
</evidence>
<dbReference type="PANTHER" id="PTHR23503:SF8">
    <property type="entry name" value="FACILITATED GLUCOSE TRANSPORTER PROTEIN 1"/>
    <property type="match status" value="1"/>
</dbReference>
<comment type="caution">
    <text evidence="10">The sequence shown here is derived from an EMBL/GenBank/DDBJ whole genome shotgun (WGS) entry which is preliminary data.</text>
</comment>
<name>A0A642V944_9ASCO</name>
<dbReference type="PROSITE" id="PS50850">
    <property type="entry name" value="MFS"/>
    <property type="match status" value="1"/>
</dbReference>
<feature type="transmembrane region" description="Helical" evidence="8">
    <location>
        <begin position="448"/>
        <end position="467"/>
    </location>
</feature>
<feature type="region of interest" description="Disordered" evidence="7">
    <location>
        <begin position="244"/>
        <end position="264"/>
    </location>
</feature>
<feature type="transmembrane region" description="Helical" evidence="8">
    <location>
        <begin position="382"/>
        <end position="404"/>
    </location>
</feature>
<evidence type="ECO:0000256" key="1">
    <source>
        <dbReference type="ARBA" id="ARBA00004141"/>
    </source>
</evidence>
<dbReference type="Gene3D" id="1.20.1250.20">
    <property type="entry name" value="MFS general substrate transporter like domains"/>
    <property type="match status" value="1"/>
</dbReference>
<feature type="transmembrane region" description="Helical" evidence="8">
    <location>
        <begin position="416"/>
        <end position="436"/>
    </location>
</feature>
<proteinExistence type="inferred from homology"/>
<keyword evidence="3" id="KW-0813">Transport</keyword>
<keyword evidence="5 8" id="KW-1133">Transmembrane helix</keyword>
<feature type="transmembrane region" description="Helical" evidence="8">
    <location>
        <begin position="12"/>
        <end position="32"/>
    </location>
</feature>
<feature type="transmembrane region" description="Helical" evidence="8">
    <location>
        <begin position="64"/>
        <end position="83"/>
    </location>
</feature>
<feature type="transmembrane region" description="Helical" evidence="8">
    <location>
        <begin position="355"/>
        <end position="376"/>
    </location>
</feature>
<keyword evidence="11" id="KW-1185">Reference proteome</keyword>
<reference evidence="10" key="1">
    <citation type="journal article" date="2019" name="G3 (Bethesda)">
        <title>Genome Assemblies of Two Rare Opportunistic Yeast Pathogens: Diutina rugosa (syn. Candida rugosa) and Trichomonascus ciferrii (syn. Candida ciferrii).</title>
        <authorList>
            <person name="Mixao V."/>
            <person name="Saus E."/>
            <person name="Hansen A.P."/>
            <person name="Lass-Florl C."/>
            <person name="Gabaldon T."/>
        </authorList>
    </citation>
    <scope>NUCLEOTIDE SEQUENCE</scope>
    <source>
        <strain evidence="10">CBS 4856</strain>
    </source>
</reference>
<dbReference type="InterPro" id="IPR020846">
    <property type="entry name" value="MFS_dom"/>
</dbReference>
<evidence type="ECO:0000256" key="5">
    <source>
        <dbReference type="ARBA" id="ARBA00022989"/>
    </source>
</evidence>
<evidence type="ECO:0000256" key="2">
    <source>
        <dbReference type="ARBA" id="ARBA00010992"/>
    </source>
</evidence>
<dbReference type="InterPro" id="IPR045263">
    <property type="entry name" value="GLUT"/>
</dbReference>
<dbReference type="GO" id="GO:0015149">
    <property type="term" value="F:hexose transmembrane transporter activity"/>
    <property type="evidence" value="ECO:0007669"/>
    <property type="project" value="TreeGrafter"/>
</dbReference>
<accession>A0A642V944</accession>
<dbReference type="InterPro" id="IPR003663">
    <property type="entry name" value="Sugar/inositol_transpt"/>
</dbReference>
<dbReference type="EMBL" id="SWFS01000106">
    <property type="protein sequence ID" value="KAA8916348.1"/>
    <property type="molecule type" value="Genomic_DNA"/>
</dbReference>
<dbReference type="OrthoDB" id="4540492at2759"/>
<dbReference type="PANTHER" id="PTHR23503">
    <property type="entry name" value="SOLUTE CARRIER FAMILY 2"/>
    <property type="match status" value="1"/>
</dbReference>
<protein>
    <recommendedName>
        <fullName evidence="9">Major facilitator superfamily (MFS) profile domain-containing protein</fullName>
    </recommendedName>
</protein>
<dbReference type="AlphaFoldDB" id="A0A642V944"/>
<evidence type="ECO:0000313" key="11">
    <source>
        <dbReference type="Proteomes" id="UP000761534"/>
    </source>
</evidence>
<feature type="transmembrane region" description="Helical" evidence="8">
    <location>
        <begin position="152"/>
        <end position="176"/>
    </location>
</feature>
<keyword evidence="4 8" id="KW-0812">Transmembrane</keyword>
<organism evidence="10 11">
    <name type="scientific">Trichomonascus ciferrii</name>
    <dbReference type="NCBI Taxonomy" id="44093"/>
    <lineage>
        <taxon>Eukaryota</taxon>
        <taxon>Fungi</taxon>
        <taxon>Dikarya</taxon>
        <taxon>Ascomycota</taxon>
        <taxon>Saccharomycotina</taxon>
        <taxon>Dipodascomycetes</taxon>
        <taxon>Dipodascales</taxon>
        <taxon>Trichomonascaceae</taxon>
        <taxon>Trichomonascus</taxon>
        <taxon>Trichomonascus ciferrii complex</taxon>
    </lineage>
</organism>
<dbReference type="PROSITE" id="PS00217">
    <property type="entry name" value="SUGAR_TRANSPORT_2"/>
    <property type="match status" value="1"/>
</dbReference>